<dbReference type="CDD" id="cd01335">
    <property type="entry name" value="Radical_SAM"/>
    <property type="match status" value="1"/>
</dbReference>
<dbReference type="InterPro" id="IPR058240">
    <property type="entry name" value="rSAM_sf"/>
</dbReference>
<keyword evidence="5" id="KW-0408">Iron</keyword>
<evidence type="ECO:0000259" key="7">
    <source>
        <dbReference type="Pfam" id="PF04055"/>
    </source>
</evidence>
<dbReference type="GO" id="GO:0003824">
    <property type="term" value="F:catalytic activity"/>
    <property type="evidence" value="ECO:0007669"/>
    <property type="project" value="InterPro"/>
</dbReference>
<keyword evidence="4" id="KW-0479">Metal-binding</keyword>
<dbReference type="PROSITE" id="PS01305">
    <property type="entry name" value="MOAA_NIFB_PQQE"/>
    <property type="match status" value="1"/>
</dbReference>
<dbReference type="Pfam" id="PF04055">
    <property type="entry name" value="Radical_SAM"/>
    <property type="match status" value="1"/>
</dbReference>
<protein>
    <submittedName>
        <fullName evidence="8">Radical SAM protein</fullName>
    </submittedName>
</protein>
<proteinExistence type="predicted"/>
<dbReference type="EMBL" id="JADIMG010000004">
    <property type="protein sequence ID" value="MBO8458888.1"/>
    <property type="molecule type" value="Genomic_DNA"/>
</dbReference>
<dbReference type="InterPro" id="IPR000385">
    <property type="entry name" value="MoaA_NifB_PqqE_Fe-S-bd_CS"/>
</dbReference>
<accession>A0A9D9HS23</accession>
<evidence type="ECO:0000256" key="5">
    <source>
        <dbReference type="ARBA" id="ARBA00023004"/>
    </source>
</evidence>
<dbReference type="PANTHER" id="PTHR11228:SF35">
    <property type="entry name" value="MOLYBDENUM COFACTOR BIOSYNTHESIS PROTEIN A-RELATED"/>
    <property type="match status" value="1"/>
</dbReference>
<dbReference type="PANTHER" id="PTHR11228">
    <property type="entry name" value="RADICAL SAM DOMAIN PROTEIN"/>
    <property type="match status" value="1"/>
</dbReference>
<evidence type="ECO:0000256" key="3">
    <source>
        <dbReference type="ARBA" id="ARBA00022691"/>
    </source>
</evidence>
<reference evidence="8" key="2">
    <citation type="journal article" date="2021" name="PeerJ">
        <title>Extensive microbial diversity within the chicken gut microbiome revealed by metagenomics and culture.</title>
        <authorList>
            <person name="Gilroy R."/>
            <person name="Ravi A."/>
            <person name="Getino M."/>
            <person name="Pursley I."/>
            <person name="Horton D.L."/>
            <person name="Alikhan N.F."/>
            <person name="Baker D."/>
            <person name="Gharbi K."/>
            <person name="Hall N."/>
            <person name="Watson M."/>
            <person name="Adriaenssens E.M."/>
            <person name="Foster-Nyarko E."/>
            <person name="Jarju S."/>
            <person name="Secka A."/>
            <person name="Antonio M."/>
            <person name="Oren A."/>
            <person name="Chaudhuri R.R."/>
            <person name="La Ragione R."/>
            <person name="Hildebrand F."/>
            <person name="Pallen M.J."/>
        </authorList>
    </citation>
    <scope>NUCLEOTIDE SEQUENCE</scope>
    <source>
        <strain evidence="8">G3-3990</strain>
    </source>
</reference>
<organism evidence="8 9">
    <name type="scientific">Candidatus Gallipaludibacter merdavium</name>
    <dbReference type="NCBI Taxonomy" id="2840839"/>
    <lineage>
        <taxon>Bacteria</taxon>
        <taxon>Pseudomonadati</taxon>
        <taxon>Bacteroidota</taxon>
        <taxon>Bacteroidia</taxon>
        <taxon>Bacteroidales</taxon>
        <taxon>Candidatus Gallipaludibacter</taxon>
    </lineage>
</organism>
<dbReference type="Proteomes" id="UP000823641">
    <property type="component" value="Unassembled WGS sequence"/>
</dbReference>
<dbReference type="GO" id="GO:0046872">
    <property type="term" value="F:metal ion binding"/>
    <property type="evidence" value="ECO:0007669"/>
    <property type="project" value="UniProtKB-KW"/>
</dbReference>
<evidence type="ECO:0000256" key="1">
    <source>
        <dbReference type="ARBA" id="ARBA00001966"/>
    </source>
</evidence>
<dbReference type="GO" id="GO:0051539">
    <property type="term" value="F:4 iron, 4 sulfur cluster binding"/>
    <property type="evidence" value="ECO:0007669"/>
    <property type="project" value="UniProtKB-KW"/>
</dbReference>
<dbReference type="InterPro" id="IPR007197">
    <property type="entry name" value="rSAM"/>
</dbReference>
<evidence type="ECO:0000256" key="6">
    <source>
        <dbReference type="ARBA" id="ARBA00023014"/>
    </source>
</evidence>
<sequence>MERTEDNIATIVDWILTEKCNLNCYYCLQNADTRTAKLKPINCGFAIKAKSPMLFHMTGGEPFLVPNLIDLVNELQSMGHYVSMNTNLTHPTTNFSQNINKENFLFINASYHYVYRKELINPFIKNYMNLRKAGIFTYTTIVMLPNLIDELFSVADKLISHGVCVLPKLMRGRDNGKEYPQDYDFKQLERMSTLTEKSKSGLTNEEKVQLERAFLYNISIDDWRMGTHSIGTRCFDGKRYIRITETGDVVFCNGISMGNVYEKNFQFQFCNTKKACPYRTDNYLCKKNF</sequence>
<dbReference type="SFLD" id="SFLDG01067">
    <property type="entry name" value="SPASM/twitch_domain_containing"/>
    <property type="match status" value="1"/>
</dbReference>
<dbReference type="AlphaFoldDB" id="A0A9D9HS23"/>
<evidence type="ECO:0000256" key="4">
    <source>
        <dbReference type="ARBA" id="ARBA00022723"/>
    </source>
</evidence>
<evidence type="ECO:0000256" key="2">
    <source>
        <dbReference type="ARBA" id="ARBA00022485"/>
    </source>
</evidence>
<keyword evidence="6" id="KW-0411">Iron-sulfur</keyword>
<keyword evidence="2" id="KW-0004">4Fe-4S</keyword>
<dbReference type="SUPFAM" id="SSF102114">
    <property type="entry name" value="Radical SAM enzymes"/>
    <property type="match status" value="1"/>
</dbReference>
<evidence type="ECO:0000313" key="9">
    <source>
        <dbReference type="Proteomes" id="UP000823641"/>
    </source>
</evidence>
<evidence type="ECO:0000313" key="8">
    <source>
        <dbReference type="EMBL" id="MBO8458888.1"/>
    </source>
</evidence>
<reference evidence="8" key="1">
    <citation type="submission" date="2020-10" db="EMBL/GenBank/DDBJ databases">
        <authorList>
            <person name="Gilroy R."/>
        </authorList>
    </citation>
    <scope>NUCLEOTIDE SEQUENCE</scope>
    <source>
        <strain evidence="8">G3-3990</strain>
    </source>
</reference>
<gene>
    <name evidence="8" type="ORF">IAA73_00920</name>
</gene>
<keyword evidence="3" id="KW-0949">S-adenosyl-L-methionine</keyword>
<name>A0A9D9HS23_9BACT</name>
<feature type="domain" description="Radical SAM core" evidence="7">
    <location>
        <begin position="15"/>
        <end position="150"/>
    </location>
</feature>
<dbReference type="InterPro" id="IPR013785">
    <property type="entry name" value="Aldolase_TIM"/>
</dbReference>
<comment type="caution">
    <text evidence="8">The sequence shown here is derived from an EMBL/GenBank/DDBJ whole genome shotgun (WGS) entry which is preliminary data.</text>
</comment>
<dbReference type="InterPro" id="IPR050377">
    <property type="entry name" value="Radical_SAM_PqqE_MftC-like"/>
</dbReference>
<dbReference type="Gene3D" id="3.20.20.70">
    <property type="entry name" value="Aldolase class I"/>
    <property type="match status" value="1"/>
</dbReference>
<comment type="cofactor">
    <cofactor evidence="1">
        <name>[4Fe-4S] cluster</name>
        <dbReference type="ChEBI" id="CHEBI:49883"/>
    </cofactor>
</comment>
<dbReference type="SFLD" id="SFLDS00029">
    <property type="entry name" value="Radical_SAM"/>
    <property type="match status" value="1"/>
</dbReference>